<name>A0A1E3PNS7_9ASCO</name>
<dbReference type="Proteomes" id="UP000095009">
    <property type="component" value="Unassembled WGS sequence"/>
</dbReference>
<evidence type="ECO:0000256" key="6">
    <source>
        <dbReference type="ARBA" id="ARBA00023128"/>
    </source>
</evidence>
<dbReference type="STRING" id="857566.A0A1E3PNS7"/>
<accession>A0A1E3PNS7</accession>
<sequence length="476" mass="56539">MNQFRPSVGGLRRTLAGGLGRSTSLSRSICITRQILTGQDQLLNKRLNHTRRVHTVITGDQLSETGSEKTSPMVKIGENFKPPPGPPSLEPSLPSDYAPNKSMEKASTTIANEKDPLADIEPENIILTLAELESELANETPEDVTKYYDYVDTYNIFVRLKTAGFSDTQSDIIVLSIRELLARRLHKCKEVYYPLGEAQNEAYLFEATCSELRSEIQASRLQQITKGRLDLATIERNSEMLHQDILEQLVALKNDVDMDVNERKNVNNEHQNKLALLIQALNNRIKTDIDSDFKKELEGLRWHIMRRGLLSIIVVCLSIVFTMGLSKRAGEETKRQEIERQKEEERELERQEEIKREHSRVIEREQERIREETRQKEREEEAKREETRQKEREQEKKQEEIRAKERDEERKRAEKRARDEEREKKREREREKEREKERQERDRERKEREEERRERMERDRELEIERKREREREREK</sequence>
<proteinExistence type="predicted"/>
<dbReference type="GO" id="GO:0005739">
    <property type="term" value="C:mitochondrion"/>
    <property type="evidence" value="ECO:0007669"/>
    <property type="project" value="UniProtKB-SubCell"/>
</dbReference>
<dbReference type="InterPro" id="IPR024461">
    <property type="entry name" value="CCDC90-like"/>
</dbReference>
<evidence type="ECO:0000256" key="1">
    <source>
        <dbReference type="ARBA" id="ARBA00004173"/>
    </source>
</evidence>
<organism evidence="10 11">
    <name type="scientific">Nadsonia fulvescens var. elongata DSM 6958</name>
    <dbReference type="NCBI Taxonomy" id="857566"/>
    <lineage>
        <taxon>Eukaryota</taxon>
        <taxon>Fungi</taxon>
        <taxon>Dikarya</taxon>
        <taxon>Ascomycota</taxon>
        <taxon>Saccharomycotina</taxon>
        <taxon>Dipodascomycetes</taxon>
        <taxon>Dipodascales</taxon>
        <taxon>Dipodascales incertae sedis</taxon>
        <taxon>Nadsonia</taxon>
    </lineage>
</organism>
<dbReference type="PANTHER" id="PTHR14360">
    <property type="entry name" value="PROTEIN FMP32, MITOCHONDRIAL"/>
    <property type="match status" value="1"/>
</dbReference>
<protein>
    <submittedName>
        <fullName evidence="10">Uncharacterized protein</fullName>
    </submittedName>
</protein>
<feature type="region of interest" description="Disordered" evidence="8">
    <location>
        <begin position="330"/>
        <end position="352"/>
    </location>
</feature>
<keyword evidence="7 9" id="KW-0472">Membrane</keyword>
<keyword evidence="11" id="KW-1185">Reference proteome</keyword>
<evidence type="ECO:0000256" key="5">
    <source>
        <dbReference type="ARBA" id="ARBA00023054"/>
    </source>
</evidence>
<dbReference type="Pfam" id="PF07798">
    <property type="entry name" value="CCDC90-like"/>
    <property type="match status" value="1"/>
</dbReference>
<dbReference type="OrthoDB" id="5424147at2759"/>
<keyword evidence="6" id="KW-0496">Mitochondrion</keyword>
<keyword evidence="3 9" id="KW-0812">Transmembrane</keyword>
<keyword evidence="4 9" id="KW-1133">Transmembrane helix</keyword>
<evidence type="ECO:0000256" key="8">
    <source>
        <dbReference type="SAM" id="MobiDB-lite"/>
    </source>
</evidence>
<gene>
    <name evidence="10" type="ORF">NADFUDRAFT_81689</name>
</gene>
<keyword evidence="5" id="KW-0175">Coiled coil</keyword>
<dbReference type="PANTHER" id="PTHR14360:SF12">
    <property type="entry name" value="MOZ PROTEIN REPRESENTS A CHROMATIN-ASSOCIATED ACETYLTRANSFERASE"/>
    <property type="match status" value="1"/>
</dbReference>
<evidence type="ECO:0000256" key="2">
    <source>
        <dbReference type="ARBA" id="ARBA00004370"/>
    </source>
</evidence>
<evidence type="ECO:0000256" key="9">
    <source>
        <dbReference type="SAM" id="Phobius"/>
    </source>
</evidence>
<reference evidence="10 11" key="1">
    <citation type="journal article" date="2016" name="Proc. Natl. Acad. Sci. U.S.A.">
        <title>Comparative genomics of biotechnologically important yeasts.</title>
        <authorList>
            <person name="Riley R."/>
            <person name="Haridas S."/>
            <person name="Wolfe K.H."/>
            <person name="Lopes M.R."/>
            <person name="Hittinger C.T."/>
            <person name="Goeker M."/>
            <person name="Salamov A.A."/>
            <person name="Wisecaver J.H."/>
            <person name="Long T.M."/>
            <person name="Calvey C.H."/>
            <person name="Aerts A.L."/>
            <person name="Barry K.W."/>
            <person name="Choi C."/>
            <person name="Clum A."/>
            <person name="Coughlan A.Y."/>
            <person name="Deshpande S."/>
            <person name="Douglass A.P."/>
            <person name="Hanson S.J."/>
            <person name="Klenk H.-P."/>
            <person name="LaButti K.M."/>
            <person name="Lapidus A."/>
            <person name="Lindquist E.A."/>
            <person name="Lipzen A.M."/>
            <person name="Meier-Kolthoff J.P."/>
            <person name="Ohm R.A."/>
            <person name="Otillar R.P."/>
            <person name="Pangilinan J.L."/>
            <person name="Peng Y."/>
            <person name="Rokas A."/>
            <person name="Rosa C.A."/>
            <person name="Scheuner C."/>
            <person name="Sibirny A.A."/>
            <person name="Slot J.C."/>
            <person name="Stielow J.B."/>
            <person name="Sun H."/>
            <person name="Kurtzman C.P."/>
            <person name="Blackwell M."/>
            <person name="Grigoriev I.V."/>
            <person name="Jeffries T.W."/>
        </authorList>
    </citation>
    <scope>NUCLEOTIDE SEQUENCE [LARGE SCALE GENOMIC DNA]</scope>
    <source>
        <strain evidence="10 11">DSM 6958</strain>
    </source>
</reference>
<dbReference type="EMBL" id="KV454407">
    <property type="protein sequence ID" value="ODQ67083.1"/>
    <property type="molecule type" value="Genomic_DNA"/>
</dbReference>
<dbReference type="GO" id="GO:0016020">
    <property type="term" value="C:membrane"/>
    <property type="evidence" value="ECO:0007669"/>
    <property type="project" value="UniProtKB-SubCell"/>
</dbReference>
<evidence type="ECO:0000256" key="3">
    <source>
        <dbReference type="ARBA" id="ARBA00022692"/>
    </source>
</evidence>
<dbReference type="Gene3D" id="1.20.5.340">
    <property type="match status" value="1"/>
</dbReference>
<evidence type="ECO:0000313" key="11">
    <source>
        <dbReference type="Proteomes" id="UP000095009"/>
    </source>
</evidence>
<dbReference type="AlphaFoldDB" id="A0A1E3PNS7"/>
<comment type="subcellular location">
    <subcellularLocation>
        <location evidence="2">Membrane</location>
    </subcellularLocation>
    <subcellularLocation>
        <location evidence="1">Mitochondrion</location>
    </subcellularLocation>
</comment>
<evidence type="ECO:0000313" key="10">
    <source>
        <dbReference type="EMBL" id="ODQ67083.1"/>
    </source>
</evidence>
<evidence type="ECO:0000256" key="4">
    <source>
        <dbReference type="ARBA" id="ARBA00022989"/>
    </source>
</evidence>
<feature type="region of interest" description="Disordered" evidence="8">
    <location>
        <begin position="365"/>
        <end position="460"/>
    </location>
</feature>
<feature type="compositionally biased region" description="Polar residues" evidence="8">
    <location>
        <begin position="58"/>
        <end position="70"/>
    </location>
</feature>
<feature type="transmembrane region" description="Helical" evidence="9">
    <location>
        <begin position="308"/>
        <end position="326"/>
    </location>
</feature>
<feature type="region of interest" description="Disordered" evidence="8">
    <location>
        <begin position="58"/>
        <end position="101"/>
    </location>
</feature>
<evidence type="ECO:0000256" key="7">
    <source>
        <dbReference type="ARBA" id="ARBA00023136"/>
    </source>
</evidence>